<evidence type="ECO:0000256" key="1">
    <source>
        <dbReference type="SAM" id="Phobius"/>
    </source>
</evidence>
<evidence type="ECO:0000313" key="2">
    <source>
        <dbReference type="EMBL" id="KAK0426721.1"/>
    </source>
</evidence>
<evidence type="ECO:0000313" key="3">
    <source>
        <dbReference type="Proteomes" id="UP001175271"/>
    </source>
</evidence>
<proteinExistence type="predicted"/>
<sequence>MFELVNGIVAIASSLLSMPSQALLAATFYRERETEENKPNKIFFQLLMLNLMDGVVTSVVGIQEVTDHSKNWFNLLCEIADILYVPSLSCFVLLLLCVQLRDLLTTEKKLDSYCYDICTVFLWTFYINSIVVVATLQANSLYGLDFFKFHRIYWAEYLFSALIFLLCAVAFVTTLFYVYCKRYDQTESMRHEYTIALKSVLVGTLLAMLLVKTAYFIDIQSKELWLALNIFRSAIPISVFVAVWFTNKKMATNAKKLLIVLFFRARHFLESICVEFLRGPEERGEDTVSPRTDA</sequence>
<gene>
    <name evidence="2" type="ORF">QR680_009864</name>
</gene>
<feature type="transmembrane region" description="Helical" evidence="1">
    <location>
        <begin position="113"/>
        <end position="137"/>
    </location>
</feature>
<dbReference type="AlphaFoldDB" id="A0AA39M9N1"/>
<feature type="transmembrane region" description="Helical" evidence="1">
    <location>
        <begin position="82"/>
        <end position="101"/>
    </location>
</feature>
<feature type="transmembrane region" description="Helical" evidence="1">
    <location>
        <begin position="200"/>
        <end position="218"/>
    </location>
</feature>
<keyword evidence="3" id="KW-1185">Reference proteome</keyword>
<dbReference type="EMBL" id="JAUCMV010000001">
    <property type="protein sequence ID" value="KAK0426721.1"/>
    <property type="molecule type" value="Genomic_DNA"/>
</dbReference>
<feature type="transmembrane region" description="Helical" evidence="1">
    <location>
        <begin position="6"/>
        <end position="30"/>
    </location>
</feature>
<keyword evidence="1" id="KW-0812">Transmembrane</keyword>
<dbReference type="Proteomes" id="UP001175271">
    <property type="component" value="Unassembled WGS sequence"/>
</dbReference>
<feature type="transmembrane region" description="Helical" evidence="1">
    <location>
        <begin position="42"/>
        <end position="62"/>
    </location>
</feature>
<reference evidence="2" key="1">
    <citation type="submission" date="2023-06" db="EMBL/GenBank/DDBJ databases">
        <title>Genomic analysis of the entomopathogenic nematode Steinernema hermaphroditum.</title>
        <authorList>
            <person name="Schwarz E.M."/>
            <person name="Heppert J.K."/>
            <person name="Baniya A."/>
            <person name="Schwartz H.T."/>
            <person name="Tan C.-H."/>
            <person name="Antoshechkin I."/>
            <person name="Sternberg P.W."/>
            <person name="Goodrich-Blair H."/>
            <person name="Dillman A.R."/>
        </authorList>
    </citation>
    <scope>NUCLEOTIDE SEQUENCE</scope>
    <source>
        <strain evidence="2">PS9179</strain>
        <tissue evidence="2">Whole animal</tissue>
    </source>
</reference>
<accession>A0AA39M9N1</accession>
<keyword evidence="1" id="KW-0472">Membrane</keyword>
<name>A0AA39M9N1_9BILA</name>
<feature type="transmembrane region" description="Helical" evidence="1">
    <location>
        <begin position="157"/>
        <end position="179"/>
    </location>
</feature>
<keyword evidence="1" id="KW-1133">Transmembrane helix</keyword>
<comment type="caution">
    <text evidence="2">The sequence shown here is derived from an EMBL/GenBank/DDBJ whole genome shotgun (WGS) entry which is preliminary data.</text>
</comment>
<feature type="transmembrane region" description="Helical" evidence="1">
    <location>
        <begin position="224"/>
        <end position="246"/>
    </location>
</feature>
<organism evidence="2 3">
    <name type="scientific">Steinernema hermaphroditum</name>
    <dbReference type="NCBI Taxonomy" id="289476"/>
    <lineage>
        <taxon>Eukaryota</taxon>
        <taxon>Metazoa</taxon>
        <taxon>Ecdysozoa</taxon>
        <taxon>Nematoda</taxon>
        <taxon>Chromadorea</taxon>
        <taxon>Rhabditida</taxon>
        <taxon>Tylenchina</taxon>
        <taxon>Panagrolaimomorpha</taxon>
        <taxon>Strongyloidoidea</taxon>
        <taxon>Steinernematidae</taxon>
        <taxon>Steinernema</taxon>
    </lineage>
</organism>
<protein>
    <submittedName>
        <fullName evidence="2">Uncharacterized protein</fullName>
    </submittedName>
</protein>